<dbReference type="InterPro" id="IPR001031">
    <property type="entry name" value="Thioesterase"/>
</dbReference>
<keyword evidence="5" id="KW-0444">Lipid biosynthesis</keyword>
<dbReference type="InterPro" id="IPR029063">
    <property type="entry name" value="SAM-dependent_MTases_sf"/>
</dbReference>
<dbReference type="GO" id="GO:0006633">
    <property type="term" value="P:fatty acid biosynthetic process"/>
    <property type="evidence" value="ECO:0007669"/>
    <property type="project" value="UniProtKB-KW"/>
</dbReference>
<dbReference type="EC" id="2.3.1.85" evidence="2"/>
<evidence type="ECO:0000256" key="9">
    <source>
        <dbReference type="ARBA" id="ARBA00022857"/>
    </source>
</evidence>
<dbReference type="InterPro" id="IPR050091">
    <property type="entry name" value="PKS_NRPS_Biosynth_Enz"/>
</dbReference>
<dbReference type="Gene3D" id="3.40.50.150">
    <property type="entry name" value="Vaccinia Virus protein VP39"/>
    <property type="match status" value="1"/>
</dbReference>
<feature type="region of interest" description="N-terminal hotdog fold" evidence="15">
    <location>
        <begin position="54"/>
        <end position="179"/>
    </location>
</feature>
<dbReference type="InterPro" id="IPR042104">
    <property type="entry name" value="PKS_dehydratase_sf"/>
</dbReference>
<evidence type="ECO:0000259" key="16">
    <source>
        <dbReference type="PROSITE" id="PS52019"/>
    </source>
</evidence>
<keyword evidence="7" id="KW-0808">Transferase</keyword>
<dbReference type="InterPro" id="IPR011032">
    <property type="entry name" value="GroES-like_sf"/>
</dbReference>
<dbReference type="InterPro" id="IPR020843">
    <property type="entry name" value="ER"/>
</dbReference>
<dbReference type="Gene3D" id="3.40.50.1820">
    <property type="entry name" value="alpha/beta hydrolase"/>
    <property type="match status" value="1"/>
</dbReference>
<feature type="domain" description="PKS/mFAS DH" evidence="16">
    <location>
        <begin position="54"/>
        <end position="314"/>
    </location>
</feature>
<dbReference type="SMART" id="SM00829">
    <property type="entry name" value="PKS_ER"/>
    <property type="match status" value="1"/>
</dbReference>
<keyword evidence="18" id="KW-1185">Reference proteome</keyword>
<evidence type="ECO:0000256" key="10">
    <source>
        <dbReference type="ARBA" id="ARBA00023002"/>
    </source>
</evidence>
<evidence type="ECO:0000256" key="4">
    <source>
        <dbReference type="ARBA" id="ARBA00022450"/>
    </source>
</evidence>
<keyword evidence="13" id="KW-0511">Multifunctional enzyme</keyword>
<dbReference type="SUPFAM" id="SSF47336">
    <property type="entry name" value="ACP-like"/>
    <property type="match status" value="1"/>
</dbReference>
<dbReference type="GO" id="GO:0016297">
    <property type="term" value="F:fatty acyl-[ACP] hydrolase activity"/>
    <property type="evidence" value="ECO:0007669"/>
    <property type="project" value="UniProtKB-EC"/>
</dbReference>
<evidence type="ECO:0000313" key="17">
    <source>
        <dbReference type="EMBL" id="KAL3275414.1"/>
    </source>
</evidence>
<feature type="active site" description="Proton acceptor; for dehydratase activity" evidence="15">
    <location>
        <position position="90"/>
    </location>
</feature>
<dbReference type="PANTHER" id="PTHR43775">
    <property type="entry name" value="FATTY ACID SYNTHASE"/>
    <property type="match status" value="1"/>
</dbReference>
<organism evidence="17 18">
    <name type="scientific">Cryptolaemus montrouzieri</name>
    <dbReference type="NCBI Taxonomy" id="559131"/>
    <lineage>
        <taxon>Eukaryota</taxon>
        <taxon>Metazoa</taxon>
        <taxon>Ecdysozoa</taxon>
        <taxon>Arthropoda</taxon>
        <taxon>Hexapoda</taxon>
        <taxon>Insecta</taxon>
        <taxon>Pterygota</taxon>
        <taxon>Neoptera</taxon>
        <taxon>Endopterygota</taxon>
        <taxon>Coleoptera</taxon>
        <taxon>Polyphaga</taxon>
        <taxon>Cucujiformia</taxon>
        <taxon>Coccinelloidea</taxon>
        <taxon>Coccinellidae</taxon>
        <taxon>Scymninae</taxon>
        <taxon>Scymnini</taxon>
        <taxon>Cryptolaemus</taxon>
    </lineage>
</organism>
<dbReference type="InterPro" id="IPR020806">
    <property type="entry name" value="PKS_PP-bd"/>
</dbReference>
<dbReference type="InterPro" id="IPR029058">
    <property type="entry name" value="AB_hydrolase_fold"/>
</dbReference>
<evidence type="ECO:0000313" key="18">
    <source>
        <dbReference type="Proteomes" id="UP001516400"/>
    </source>
</evidence>
<accession>A0ABD2NA49</accession>
<evidence type="ECO:0000256" key="1">
    <source>
        <dbReference type="ARBA" id="ARBA00012480"/>
    </source>
</evidence>
<dbReference type="CDD" id="cd08954">
    <property type="entry name" value="KR_1_FAS_SDR_x"/>
    <property type="match status" value="1"/>
</dbReference>
<dbReference type="Pfam" id="PF21149">
    <property type="entry name" value="FAS_pseudo-KR"/>
    <property type="match status" value="1"/>
</dbReference>
<comment type="caution">
    <text evidence="17">The sequence shown here is derived from an EMBL/GenBank/DDBJ whole genome shotgun (WGS) entry which is preliminary data.</text>
</comment>
<dbReference type="Pfam" id="PF00975">
    <property type="entry name" value="Thioesterase"/>
    <property type="match status" value="1"/>
</dbReference>
<dbReference type="SUPFAM" id="SSF51735">
    <property type="entry name" value="NAD(P)-binding Rossmann-fold domains"/>
    <property type="match status" value="2"/>
</dbReference>
<reference evidence="17 18" key="1">
    <citation type="journal article" date="2021" name="BMC Biol.">
        <title>Horizontally acquired antibacterial genes associated with adaptive radiation of ladybird beetles.</title>
        <authorList>
            <person name="Li H.S."/>
            <person name="Tang X.F."/>
            <person name="Huang Y.H."/>
            <person name="Xu Z.Y."/>
            <person name="Chen M.L."/>
            <person name="Du X.Y."/>
            <person name="Qiu B.Y."/>
            <person name="Chen P.T."/>
            <person name="Zhang W."/>
            <person name="Slipinski A."/>
            <person name="Escalona H.E."/>
            <person name="Waterhouse R.M."/>
            <person name="Zwick A."/>
            <person name="Pang H."/>
        </authorList>
    </citation>
    <scope>NUCLEOTIDE SEQUENCE [LARGE SCALE GENOMIC DNA]</scope>
    <source>
        <strain evidence="17">SYSU2018</strain>
    </source>
</reference>
<sequence length="1580" mass="174085">MKRDHKDNQNFLLSAIGKIYAAGGQPNFSKMYPSVSYPVGRGTPMLASSVKWDHSTEWTVANFSGKGSKSGELVVDVDLSKDVDQYLAGHTIDGRILFPATGYLTLVWKTFAKLRNEDFEQMPVVLEDIQFHRATIMPNEGNVKFLINIFDGSGAFELCEGGSVAVSGKIRVPEDVTKETIELPKPQIKVDKNVLPLENKDIYKELRLRGYDYGGIFRGINKSDNEGIEGELLWHKNWISFIDTMLQFSILGQNTRELYLPTRLQKAIIDPKKHLRFIESTPEDKGISVYMHRNVGIIKAGGIELRGMKASLAPRRQVQENPKLEKYQFIPYENNQLCTEHLDKLKKVILSVLAQTVLENSSAAMKIKITEAVLESPIESVLSPLLKDILEKEPLIAVESTVVTMGPVDTTILEDHDIQHSQKDIINSPIDQNVHLVVCADLLAHNNFKVLENAAASLKEGGFVLLEEPKTQFNLTKLASIGLQVISTQISDTKCYYLLRKITQMPSDAIVLKITEKNFSWVEPLKDAMKKSETEGTRIYVYVQGEELAGLVGMINCLKQEPGGSNIRSVLIQDKNATPFSLNAYRKQLQKDLVHNVLKKGVWGCFRHVTLNHVSEANNLQVKHAYINTLVRGDLASLKWIESPLSYYKGDQNTELCHVYYAPLNFRDIMLATGKLPPDALPGNLAGQECILGLEFSGRNAKGKRVMGMVDAKSLATTVVADPLFLWEVPEKWSLEEAATIPVVYGTSYYALIVRGHLKPGESVLIHAGTGGVGQASIAIALHMGCTVFTTVSSQVKRDFLKKTFPQLRDENIGNSRDTSFEQLVLTQTNGRGVDVVLNSLAADQLQASVRCLAKDARFLEIGKVDLSNNSPLGMSVFLKNTTFHGILLDALFDTDNAEKREVMRLVSEGIKNGAVRPLPATVYSDNQVEQAFRYMASGKHIGKVLLKIRDEESRNALIPKPIIVSAIPRTYMNPDKSYVLVGGLGGFGLELAHWLVNRGATKIVLTSRSGVKTGYQSLCIRRWREKGVNVLVSTEDAAEEKGAKRLLEQANSLGPVGGIFNLAAVLRDAMMENQSEADFKAVCKPKVDATKYLDVTSRTLAPQLDYFVIFSSVSCGRGNAGQSNYGLANSAMERICEARQEFGFPGVAIQWGAIGDVGLIMDTMGGNETEVGGTLPQRMASCLSTMDIFLQQPNAVVASMVLAEKHKAKGDGSQVNLIDAIANILGLKDTSNLPTGTTLAELGMDSLMGAEIKQTLERNHDIVMSAQEIRGLTFGKLAEFEGGAPKTENGTSHASNEKEQLHYGEVTEIMPSKTLVQMSDKESDNNQPPVFVVHPIEGNINSLKTFAKHVAGPVYGLQCTESTPLDSIEELASYYIKQIKTVQAKGPYRIVGYSFGAGVAFEMGTQLEKNGEKVKLMLIDGSPTYVATFTGKARDSKALKNSSAEESEALIFFLLQFKEIDQQKIASELMQLKSWEERLARTTKILAEIVPFSEEQLSVAASSFFQKLVAADKYKPTKKFNGPVTLIKANDNYVQLGEDYGLSEVCKEKVKIESVDGNHRSILEGATVERIAKILQATS</sequence>
<evidence type="ECO:0000256" key="14">
    <source>
        <dbReference type="ARBA" id="ARBA00044883"/>
    </source>
</evidence>
<dbReference type="Gene3D" id="3.10.129.110">
    <property type="entry name" value="Polyketide synthase dehydratase"/>
    <property type="match status" value="1"/>
</dbReference>
<name>A0ABD2NA49_9CUCU</name>
<dbReference type="Pfam" id="PF00550">
    <property type="entry name" value="PP-binding"/>
    <property type="match status" value="1"/>
</dbReference>
<dbReference type="InterPro" id="IPR036291">
    <property type="entry name" value="NAD(P)-bd_dom_sf"/>
</dbReference>
<dbReference type="FunFam" id="1.10.1200.10:FF:000013">
    <property type="entry name" value="Fatty acid synthase"/>
    <property type="match status" value="1"/>
</dbReference>
<feature type="active site" description="Proton donor; for dehydratase activity" evidence="15">
    <location>
        <position position="243"/>
    </location>
</feature>
<evidence type="ECO:0000256" key="11">
    <source>
        <dbReference type="ARBA" id="ARBA00023098"/>
    </source>
</evidence>
<keyword evidence="8" id="KW-0276">Fatty acid metabolism</keyword>
<keyword evidence="9" id="KW-0521">NADP</keyword>
<dbReference type="Gene3D" id="1.10.1200.10">
    <property type="entry name" value="ACP-like"/>
    <property type="match status" value="1"/>
</dbReference>
<dbReference type="CDD" id="cd05195">
    <property type="entry name" value="enoyl_red"/>
    <property type="match status" value="1"/>
</dbReference>
<dbReference type="InterPro" id="IPR049900">
    <property type="entry name" value="PKS_mFAS_DH"/>
</dbReference>
<evidence type="ECO:0000256" key="2">
    <source>
        <dbReference type="ARBA" id="ARBA00012873"/>
    </source>
</evidence>
<dbReference type="InterPro" id="IPR013968">
    <property type="entry name" value="PKS_KR"/>
</dbReference>
<dbReference type="PROSITE" id="PS52019">
    <property type="entry name" value="PKS_MFAS_DH"/>
    <property type="match status" value="1"/>
</dbReference>
<comment type="catalytic activity">
    <reaction evidence="14">
        <text>acetyl-CoA + n malonyl-CoA + 2n NADPH + 2n H(+) = a long-chain fatty acid + (n+1) CoA + n CO2 + 2n NADP(+).</text>
        <dbReference type="EC" id="2.3.1.85"/>
    </reaction>
</comment>
<keyword evidence="6" id="KW-0597">Phosphoprotein</keyword>
<evidence type="ECO:0000256" key="8">
    <source>
        <dbReference type="ARBA" id="ARBA00022832"/>
    </source>
</evidence>
<dbReference type="Pfam" id="PF08659">
    <property type="entry name" value="KR"/>
    <property type="match status" value="1"/>
</dbReference>
<dbReference type="FunFam" id="3.90.180.10:FF:000015">
    <property type="entry name" value="Fatty acid synthase"/>
    <property type="match status" value="1"/>
</dbReference>
<feature type="region of interest" description="C-terminal hotdog fold" evidence="15">
    <location>
        <begin position="193"/>
        <end position="314"/>
    </location>
</feature>
<protein>
    <recommendedName>
        <fullName evidence="3">Fatty acid synthase</fullName>
        <ecNumber evidence="2">2.3.1.85</ecNumber>
        <ecNumber evidence="1">3.1.2.14</ecNumber>
    </recommendedName>
</protein>
<keyword evidence="4" id="KW-0596">Phosphopantetheine</keyword>
<dbReference type="EMBL" id="JABFTP020000083">
    <property type="protein sequence ID" value="KAL3275414.1"/>
    <property type="molecule type" value="Genomic_DNA"/>
</dbReference>
<dbReference type="InterPro" id="IPR036736">
    <property type="entry name" value="ACP-like_sf"/>
</dbReference>
<dbReference type="SUPFAM" id="SSF50129">
    <property type="entry name" value="GroES-like"/>
    <property type="match status" value="1"/>
</dbReference>
<dbReference type="SMART" id="SM00822">
    <property type="entry name" value="PKS_KR"/>
    <property type="match status" value="1"/>
</dbReference>
<dbReference type="SMART" id="SM00823">
    <property type="entry name" value="PKS_PP"/>
    <property type="match status" value="1"/>
</dbReference>
<dbReference type="GO" id="GO:0016491">
    <property type="term" value="F:oxidoreductase activity"/>
    <property type="evidence" value="ECO:0007669"/>
    <property type="project" value="UniProtKB-KW"/>
</dbReference>
<dbReference type="InterPro" id="IPR009081">
    <property type="entry name" value="PP-bd_ACP"/>
</dbReference>
<dbReference type="Gene3D" id="3.40.50.720">
    <property type="entry name" value="NAD(P)-binding Rossmann-like Domain"/>
    <property type="match status" value="1"/>
</dbReference>
<evidence type="ECO:0000256" key="7">
    <source>
        <dbReference type="ARBA" id="ARBA00022679"/>
    </source>
</evidence>
<dbReference type="FunFam" id="3.40.50.720:FF:000209">
    <property type="entry name" value="Polyketide synthase Pks12"/>
    <property type="match status" value="1"/>
</dbReference>
<evidence type="ECO:0000256" key="5">
    <source>
        <dbReference type="ARBA" id="ARBA00022516"/>
    </source>
</evidence>
<dbReference type="Proteomes" id="UP001516400">
    <property type="component" value="Unassembled WGS sequence"/>
</dbReference>
<evidence type="ECO:0000256" key="6">
    <source>
        <dbReference type="ARBA" id="ARBA00022553"/>
    </source>
</evidence>
<evidence type="ECO:0000256" key="13">
    <source>
        <dbReference type="ARBA" id="ARBA00023268"/>
    </source>
</evidence>
<dbReference type="InterPro" id="IPR049552">
    <property type="entry name" value="PKS_DH_N"/>
</dbReference>
<dbReference type="InterPro" id="IPR057326">
    <property type="entry name" value="KR_dom"/>
</dbReference>
<keyword evidence="12" id="KW-0275">Fatty acid biosynthesis</keyword>
<dbReference type="EC" id="3.1.2.14" evidence="1"/>
<dbReference type="Pfam" id="PF13602">
    <property type="entry name" value="ADH_zinc_N_2"/>
    <property type="match status" value="1"/>
</dbReference>
<gene>
    <name evidence="17" type="ORF">HHI36_020177</name>
</gene>
<evidence type="ECO:0000256" key="15">
    <source>
        <dbReference type="PROSITE-ProRule" id="PRU01363"/>
    </source>
</evidence>
<dbReference type="PANTHER" id="PTHR43775:SF7">
    <property type="entry name" value="FATTY ACID SYNTHASE"/>
    <property type="match status" value="1"/>
</dbReference>
<dbReference type="Gene3D" id="3.90.180.10">
    <property type="entry name" value="Medium-chain alcohol dehydrogenases, catalytic domain"/>
    <property type="match status" value="1"/>
</dbReference>
<dbReference type="Pfam" id="PF21089">
    <property type="entry name" value="PKS_DH_N"/>
    <property type="match status" value="1"/>
</dbReference>
<keyword evidence="11" id="KW-0443">Lipid metabolism</keyword>
<evidence type="ECO:0000256" key="3">
    <source>
        <dbReference type="ARBA" id="ARBA00018769"/>
    </source>
</evidence>
<dbReference type="InterPro" id="IPR049391">
    <property type="entry name" value="FAS_pseudo-KR"/>
</dbReference>
<evidence type="ECO:0000256" key="12">
    <source>
        <dbReference type="ARBA" id="ARBA00023160"/>
    </source>
</evidence>
<dbReference type="Gene3D" id="3.30.70.3290">
    <property type="match status" value="1"/>
</dbReference>
<dbReference type="SUPFAM" id="SSF53474">
    <property type="entry name" value="alpha/beta-Hydrolases"/>
    <property type="match status" value="1"/>
</dbReference>
<proteinExistence type="predicted"/>
<dbReference type="GO" id="GO:0004312">
    <property type="term" value="F:fatty acid synthase activity"/>
    <property type="evidence" value="ECO:0007669"/>
    <property type="project" value="UniProtKB-EC"/>
</dbReference>
<keyword evidence="10" id="KW-0560">Oxidoreductase</keyword>